<protein>
    <submittedName>
        <fullName evidence="4">Extracellular solute-binding protein</fullName>
    </submittedName>
</protein>
<name>A0A494XVG4_9BURK</name>
<dbReference type="Gene3D" id="3.40.190.10">
    <property type="entry name" value="Periplasmic binding protein-like II"/>
    <property type="match status" value="1"/>
</dbReference>
<dbReference type="InterPro" id="IPR050490">
    <property type="entry name" value="Bact_solute-bd_prot1"/>
</dbReference>
<dbReference type="Proteomes" id="UP000270342">
    <property type="component" value="Unassembled WGS sequence"/>
</dbReference>
<comment type="caution">
    <text evidence="4">The sequence shown here is derived from an EMBL/GenBank/DDBJ whole genome shotgun (WGS) entry which is preliminary data.</text>
</comment>
<organism evidence="4 5">
    <name type="scientific">Pararobbsia silviterrae</name>
    <dbReference type="NCBI Taxonomy" id="1792498"/>
    <lineage>
        <taxon>Bacteria</taxon>
        <taxon>Pseudomonadati</taxon>
        <taxon>Pseudomonadota</taxon>
        <taxon>Betaproteobacteria</taxon>
        <taxon>Burkholderiales</taxon>
        <taxon>Burkholderiaceae</taxon>
        <taxon>Pararobbsia</taxon>
    </lineage>
</organism>
<dbReference type="PANTHER" id="PTHR43649">
    <property type="entry name" value="ARABINOSE-BINDING PROTEIN-RELATED"/>
    <property type="match status" value="1"/>
</dbReference>
<dbReference type="EMBL" id="RBZU01000005">
    <property type="protein sequence ID" value="RKP54613.1"/>
    <property type="molecule type" value="Genomic_DNA"/>
</dbReference>
<reference evidence="4 5" key="1">
    <citation type="submission" date="2018-10" db="EMBL/GenBank/DDBJ databases">
        <title>Robbsia sp. DHC34, isolated from soil.</title>
        <authorList>
            <person name="Gao Z.-H."/>
            <person name="Qiu L.-H."/>
        </authorList>
    </citation>
    <scope>NUCLEOTIDE SEQUENCE [LARGE SCALE GENOMIC DNA]</scope>
    <source>
        <strain evidence="4 5">DHC34</strain>
    </source>
</reference>
<sequence>MKRSLSRGLLSVAALSLAATLATPASAKTEITLSRFFGACDAEYGNVNDVSKASGECGIITTLVNQFNATNKEDIVVKPQIIEWGPYYTQIDARILSHDVPTISVMHEAVLGDYVKRNLVEPLDDGFKSVGIDKNDFTGHAHRGVTFGDKTYALPFDTHSWLWHINVNLFKKAGLVDANGKPILPKTPDELLAQAKQFKDKTGLPYFTVPIANEAAAQTRSFDTWVYQQNGTLFPSGPTKIDMHSPAATNALSLYDKLMKAGDITPGLDYGAANQAFENGKAGVLMCGTWVIEDFTNLAKKPDSTLANDGYEVVPFPNLFQKKAVWADGHSWIMLKGGAKDEKTRHAALVFLKFLYDHDGDWARTGHLPARQSIIDSAAFNALPHRSDIKEISSTGYSLPNTVPRQFAIQQIVGEEISNMLSTGKPLADVQKDAEDRTNKLLAK</sequence>
<comment type="similarity">
    <text evidence="2">Belongs to the bacterial solute-binding protein 1 family.</text>
</comment>
<evidence type="ECO:0000313" key="5">
    <source>
        <dbReference type="Proteomes" id="UP000270342"/>
    </source>
</evidence>
<proteinExistence type="inferred from homology"/>
<keyword evidence="5" id="KW-1185">Reference proteome</keyword>
<evidence type="ECO:0000256" key="3">
    <source>
        <dbReference type="SAM" id="SignalP"/>
    </source>
</evidence>
<evidence type="ECO:0000256" key="1">
    <source>
        <dbReference type="ARBA" id="ARBA00004418"/>
    </source>
</evidence>
<dbReference type="InterPro" id="IPR006059">
    <property type="entry name" value="SBP"/>
</dbReference>
<dbReference type="OrthoDB" id="5897001at2"/>
<dbReference type="AlphaFoldDB" id="A0A494XVG4"/>
<gene>
    <name evidence="4" type="ORF">D7S86_13205</name>
</gene>
<dbReference type="RefSeq" id="WP_121087155.1">
    <property type="nucleotide sequence ID" value="NZ_RBZU01000005.1"/>
</dbReference>
<dbReference type="GO" id="GO:0042597">
    <property type="term" value="C:periplasmic space"/>
    <property type="evidence" value="ECO:0007669"/>
    <property type="project" value="UniProtKB-SubCell"/>
</dbReference>
<comment type="subcellular location">
    <subcellularLocation>
        <location evidence="1">Periplasm</location>
    </subcellularLocation>
</comment>
<feature type="chain" id="PRO_5019853138" evidence="3">
    <location>
        <begin position="28"/>
        <end position="444"/>
    </location>
</feature>
<dbReference type="PANTHER" id="PTHR43649:SF14">
    <property type="entry name" value="BLR3389 PROTEIN"/>
    <property type="match status" value="1"/>
</dbReference>
<keyword evidence="3" id="KW-0732">Signal</keyword>
<feature type="signal peptide" evidence="3">
    <location>
        <begin position="1"/>
        <end position="27"/>
    </location>
</feature>
<evidence type="ECO:0000313" key="4">
    <source>
        <dbReference type="EMBL" id="RKP54613.1"/>
    </source>
</evidence>
<dbReference type="Pfam" id="PF13416">
    <property type="entry name" value="SBP_bac_8"/>
    <property type="match status" value="1"/>
</dbReference>
<evidence type="ECO:0000256" key="2">
    <source>
        <dbReference type="ARBA" id="ARBA00008520"/>
    </source>
</evidence>
<dbReference type="SUPFAM" id="SSF53850">
    <property type="entry name" value="Periplasmic binding protein-like II"/>
    <property type="match status" value="1"/>
</dbReference>
<accession>A0A494XVG4</accession>